<feature type="domain" description="Inosine/uridine-preferring nucleoside hydrolase" evidence="5">
    <location>
        <begin position="23"/>
        <end position="334"/>
    </location>
</feature>
<dbReference type="InterPro" id="IPR023186">
    <property type="entry name" value="IUNH"/>
</dbReference>
<dbReference type="GO" id="GO:0008477">
    <property type="term" value="F:purine nucleosidase activity"/>
    <property type="evidence" value="ECO:0007669"/>
    <property type="project" value="TreeGrafter"/>
</dbReference>
<feature type="region of interest" description="Disordered" evidence="4">
    <location>
        <begin position="1"/>
        <end position="20"/>
    </location>
</feature>
<dbReference type="PANTHER" id="PTHR12304:SF4">
    <property type="entry name" value="URIDINE NUCLEOSIDASE"/>
    <property type="match status" value="1"/>
</dbReference>
<evidence type="ECO:0000256" key="3">
    <source>
        <dbReference type="ARBA" id="ARBA00023295"/>
    </source>
</evidence>
<keyword evidence="2" id="KW-0378">Hydrolase</keyword>
<name>A0A0G4FZC8_9ALVE</name>
<dbReference type="InterPro" id="IPR036452">
    <property type="entry name" value="Ribo_hydro-like"/>
</dbReference>
<dbReference type="PANTHER" id="PTHR12304">
    <property type="entry name" value="INOSINE-URIDINE PREFERRING NUCLEOSIDE HYDROLASE"/>
    <property type="match status" value="1"/>
</dbReference>
<evidence type="ECO:0000313" key="6">
    <source>
        <dbReference type="EMBL" id="CEM20444.1"/>
    </source>
</evidence>
<organism evidence="6">
    <name type="scientific">Chromera velia CCMP2878</name>
    <dbReference type="NCBI Taxonomy" id="1169474"/>
    <lineage>
        <taxon>Eukaryota</taxon>
        <taxon>Sar</taxon>
        <taxon>Alveolata</taxon>
        <taxon>Colpodellida</taxon>
        <taxon>Chromeraceae</taxon>
        <taxon>Chromera</taxon>
    </lineage>
</organism>
<dbReference type="EMBL" id="CDMZ01000736">
    <property type="protein sequence ID" value="CEM20444.1"/>
    <property type="molecule type" value="Genomic_DNA"/>
</dbReference>
<dbReference type="Pfam" id="PF01156">
    <property type="entry name" value="IU_nuc_hydro"/>
    <property type="match status" value="1"/>
</dbReference>
<comment type="similarity">
    <text evidence="1">Belongs to the IUNH family.</text>
</comment>
<dbReference type="PhylomeDB" id="A0A0G4FZC8"/>
<keyword evidence="3" id="KW-0326">Glycosidase</keyword>
<evidence type="ECO:0000259" key="5">
    <source>
        <dbReference type="Pfam" id="PF01156"/>
    </source>
</evidence>
<evidence type="ECO:0000256" key="1">
    <source>
        <dbReference type="ARBA" id="ARBA00009176"/>
    </source>
</evidence>
<dbReference type="Gene3D" id="3.90.245.10">
    <property type="entry name" value="Ribonucleoside hydrolase-like"/>
    <property type="match status" value="1"/>
</dbReference>
<reference evidence="6" key="1">
    <citation type="submission" date="2014-11" db="EMBL/GenBank/DDBJ databases">
        <authorList>
            <person name="Otto D Thomas"/>
            <person name="Naeem Raeece"/>
        </authorList>
    </citation>
    <scope>NUCLEOTIDE SEQUENCE</scope>
</reference>
<dbReference type="GO" id="GO:0005829">
    <property type="term" value="C:cytosol"/>
    <property type="evidence" value="ECO:0007669"/>
    <property type="project" value="TreeGrafter"/>
</dbReference>
<evidence type="ECO:0000256" key="2">
    <source>
        <dbReference type="ARBA" id="ARBA00022801"/>
    </source>
</evidence>
<dbReference type="GO" id="GO:0006152">
    <property type="term" value="P:purine nucleoside catabolic process"/>
    <property type="evidence" value="ECO:0007669"/>
    <property type="project" value="TreeGrafter"/>
</dbReference>
<evidence type="ECO:0000256" key="4">
    <source>
        <dbReference type="SAM" id="MobiDB-lite"/>
    </source>
</evidence>
<dbReference type="VEuPathDB" id="CryptoDB:Cvel_19383"/>
<proteinExistence type="inferred from homology"/>
<protein>
    <recommendedName>
        <fullName evidence="5">Inosine/uridine-preferring nucleoside hydrolase domain-containing protein</fullName>
    </recommendedName>
</protein>
<dbReference type="SUPFAM" id="SSF53590">
    <property type="entry name" value="Nucleoside hydrolase"/>
    <property type="match status" value="1"/>
</dbReference>
<sequence>MGDETTKPNGFSGVSPPSRPRRVIIDTDPGIDDTFALLLALGSQEEISIDALTIVMGNNNDVELLGRNACRILSWAGKLDIPVILGASVPLYRPYSGHSGIKVHGQDGFGNVLHKLGGEGGAEEFPQMKLGKDGEDAAAFIVRHCRENSRKVSLITLGPLTNVGKAFELDPELHQAIPHVYIMGGAVNRAGNKTPVAEANFHNDPEAARIVLNCGVPVTLASLNVTTQLELSDSFRQKLRDNCGAMGRLLHDGSQHYVDLLRGWGNPSIPVHDPTAVMALIRPDLFETVEVYCSVETKGELTSGVVVPDFKGHFGGKTPLLRLLTKVKAEEFMEEFFSRLKKASAICEENGRLIYA</sequence>
<dbReference type="InterPro" id="IPR001910">
    <property type="entry name" value="Inosine/uridine_hydrolase_dom"/>
</dbReference>
<dbReference type="AlphaFoldDB" id="A0A0G4FZC8"/>
<accession>A0A0G4FZC8</accession>
<gene>
    <name evidence="6" type="ORF">Cvel_19383</name>
</gene>